<gene>
    <name evidence="11" type="ORF">YYC_04081</name>
</gene>
<dbReference type="InterPro" id="IPR001623">
    <property type="entry name" value="DnaJ_domain"/>
</dbReference>
<evidence type="ECO:0000313" key="12">
    <source>
        <dbReference type="Proteomes" id="UP000018538"/>
    </source>
</evidence>
<evidence type="ECO:0000256" key="9">
    <source>
        <dbReference type="SAM" id="SignalP"/>
    </source>
</evidence>
<comment type="similarity">
    <text evidence="7">Belongs to the TIM14 family.</text>
</comment>
<keyword evidence="9" id="KW-0732">Signal</keyword>
<dbReference type="PROSITE" id="PS50076">
    <property type="entry name" value="DNAJ_2"/>
    <property type="match status" value="1"/>
</dbReference>
<protein>
    <recommendedName>
        <fullName evidence="10">J domain-containing protein</fullName>
    </recommendedName>
</protein>
<comment type="subcellular location">
    <subcellularLocation>
        <location evidence="1">Mitochondrion inner membrane</location>
        <topology evidence="1">Single-pass membrane protein</topology>
    </subcellularLocation>
</comment>
<evidence type="ECO:0000256" key="7">
    <source>
        <dbReference type="ARBA" id="ARBA00038105"/>
    </source>
</evidence>
<evidence type="ECO:0000256" key="1">
    <source>
        <dbReference type="ARBA" id="ARBA00004434"/>
    </source>
</evidence>
<evidence type="ECO:0000259" key="10">
    <source>
        <dbReference type="PROSITE" id="PS50076"/>
    </source>
</evidence>
<dbReference type="GO" id="GO:0001671">
    <property type="term" value="F:ATPase activator activity"/>
    <property type="evidence" value="ECO:0007669"/>
    <property type="project" value="TreeGrafter"/>
</dbReference>
<dbReference type="SUPFAM" id="SSF46565">
    <property type="entry name" value="Chaperone J-domain"/>
    <property type="match status" value="1"/>
</dbReference>
<proteinExistence type="inferred from homology"/>
<evidence type="ECO:0000256" key="4">
    <source>
        <dbReference type="ARBA" id="ARBA00022989"/>
    </source>
</evidence>
<dbReference type="Gene3D" id="1.10.287.110">
    <property type="entry name" value="DnaJ domain"/>
    <property type="match status" value="1"/>
</dbReference>
<feature type="chain" id="PRO_5004765239" description="J domain-containing protein" evidence="9">
    <location>
        <begin position="17"/>
        <end position="397"/>
    </location>
</feature>
<evidence type="ECO:0000313" key="11">
    <source>
        <dbReference type="EMBL" id="ETB58485.1"/>
    </source>
</evidence>
<accession>V7PHJ8</accession>
<keyword evidence="5" id="KW-0496">Mitochondrion</keyword>
<keyword evidence="3" id="KW-0999">Mitochondrion inner membrane</keyword>
<dbReference type="AlphaFoldDB" id="V7PHJ8"/>
<dbReference type="EMBL" id="KI635789">
    <property type="protein sequence ID" value="ETB58485.1"/>
    <property type="molecule type" value="Genomic_DNA"/>
</dbReference>
<dbReference type="OrthoDB" id="370883at2759"/>
<feature type="coiled-coil region" evidence="8">
    <location>
        <begin position="270"/>
        <end position="397"/>
    </location>
</feature>
<organism evidence="11 12">
    <name type="scientific">Plasmodium yoelii 17X</name>
    <dbReference type="NCBI Taxonomy" id="1323249"/>
    <lineage>
        <taxon>Eukaryota</taxon>
        <taxon>Sar</taxon>
        <taxon>Alveolata</taxon>
        <taxon>Apicomplexa</taxon>
        <taxon>Aconoidasida</taxon>
        <taxon>Haemosporida</taxon>
        <taxon>Plasmodiidae</taxon>
        <taxon>Plasmodium</taxon>
        <taxon>Plasmodium (Vinckeia)</taxon>
    </lineage>
</organism>
<feature type="signal peptide" evidence="9">
    <location>
        <begin position="1"/>
        <end position="16"/>
    </location>
</feature>
<dbReference type="PANTHER" id="PTHR12763">
    <property type="match status" value="1"/>
</dbReference>
<dbReference type="CDD" id="cd06257">
    <property type="entry name" value="DnaJ"/>
    <property type="match status" value="1"/>
</dbReference>
<reference evidence="11 12" key="1">
    <citation type="submission" date="2013-11" db="EMBL/GenBank/DDBJ databases">
        <title>The Genome Sequence of Plasmodium yoelii 17X.</title>
        <authorList>
            <consortium name="The Broad Institute Genomics Platform"/>
            <consortium name="The Broad Institute Genome Sequencing Center for Infectious Disease"/>
            <person name="Neafsey D."/>
            <person name="Adams J."/>
            <person name="Walker B."/>
            <person name="Young S.K."/>
            <person name="Zeng Q."/>
            <person name="Gargeya S."/>
            <person name="Fitzgerald M."/>
            <person name="Haas B."/>
            <person name="Abouelleil A."/>
            <person name="Alvarado L."/>
            <person name="Chapman S.B."/>
            <person name="Gainer-Dewar J."/>
            <person name="Goldberg J."/>
            <person name="Griggs A."/>
            <person name="Gujja S."/>
            <person name="Hansen M."/>
            <person name="Howarth C."/>
            <person name="Imamovic A."/>
            <person name="Ireland A."/>
            <person name="Larimer J."/>
            <person name="McCowan C."/>
            <person name="Murphy C."/>
            <person name="Pearson M."/>
            <person name="Poon T.W."/>
            <person name="Priest M."/>
            <person name="Roberts A."/>
            <person name="Saif S."/>
            <person name="Shea T."/>
            <person name="Sykes S."/>
            <person name="Wortman J."/>
            <person name="Nusbaum C."/>
            <person name="Birren B."/>
        </authorList>
    </citation>
    <scope>NUCLEOTIDE SEQUENCE [LARGE SCALE GENOMIC DNA]</scope>
    <source>
        <strain evidence="11 12">17X</strain>
    </source>
</reference>
<dbReference type="Proteomes" id="UP000018538">
    <property type="component" value="Unassembled WGS sequence"/>
</dbReference>
<evidence type="ECO:0000256" key="3">
    <source>
        <dbReference type="ARBA" id="ARBA00022792"/>
    </source>
</evidence>
<keyword evidence="6" id="KW-0472">Membrane</keyword>
<dbReference type="GO" id="GO:0030150">
    <property type="term" value="P:protein import into mitochondrial matrix"/>
    <property type="evidence" value="ECO:0007669"/>
    <property type="project" value="TreeGrafter"/>
</dbReference>
<name>V7PHJ8_PLAYE</name>
<evidence type="ECO:0000256" key="6">
    <source>
        <dbReference type="ARBA" id="ARBA00023136"/>
    </source>
</evidence>
<sequence length="397" mass="47600">MWPIAILLFGGGVLLAKKGMNYMKNQKVGLNKNFFFPSNLNKNLSNVFLKPDMKGFERTMSKSEAYKILNINPTTNRERIREVHKQLMLKNHPDNGEMKKLYSKNLSVEELDELIKNEEIKYEYLKKENEKIKEKNLKIQKKLLNYVECDNFTCENNKNYNLEKYNIILESIIDYINKLKAIDTYMKNDIYYLFDNFFYCIKEAILKQNSLCQLMKNDMSYFNVPEKSELFRKNLLTLRKINEHNSILRARIFLFNKFKEKNENLIHANFEQLELKYKNLKGKENILESKIQNLNNKIKKSTEKKLHYDEKKNYLKNLLEDKILMLEESYNEIKKKKQLINNLKVKKEESVKKFNLAETGNVTKGVIEEYHDKREHLKKLNEMLEEVKRKYECLNKS</sequence>
<keyword evidence="4" id="KW-1133">Transmembrane helix</keyword>
<dbReference type="InterPro" id="IPR036869">
    <property type="entry name" value="J_dom_sf"/>
</dbReference>
<evidence type="ECO:0000256" key="8">
    <source>
        <dbReference type="SAM" id="Coils"/>
    </source>
</evidence>
<dbReference type="PANTHER" id="PTHR12763:SF28">
    <property type="entry name" value="GEO10507P1-RELATED"/>
    <property type="match status" value="1"/>
</dbReference>
<dbReference type="GO" id="GO:0001405">
    <property type="term" value="C:PAM complex, Tim23 associated import motor"/>
    <property type="evidence" value="ECO:0007669"/>
    <property type="project" value="TreeGrafter"/>
</dbReference>
<keyword evidence="8" id="KW-0175">Coiled coil</keyword>
<evidence type="ECO:0000256" key="5">
    <source>
        <dbReference type="ARBA" id="ARBA00023128"/>
    </source>
</evidence>
<feature type="coiled-coil region" evidence="8">
    <location>
        <begin position="108"/>
        <end position="145"/>
    </location>
</feature>
<keyword evidence="12" id="KW-1185">Reference proteome</keyword>
<feature type="domain" description="J" evidence="10">
    <location>
        <begin position="64"/>
        <end position="130"/>
    </location>
</feature>
<keyword evidence="2" id="KW-0812">Transmembrane</keyword>
<evidence type="ECO:0000256" key="2">
    <source>
        <dbReference type="ARBA" id="ARBA00022692"/>
    </source>
</evidence>